<accession>A0A926HMZ0</accession>
<dbReference type="AlphaFoldDB" id="A0A926HMZ0"/>
<comment type="caution">
    <text evidence="1">The sequence shown here is derived from an EMBL/GenBank/DDBJ whole genome shotgun (WGS) entry which is preliminary data.</text>
</comment>
<evidence type="ECO:0000313" key="1">
    <source>
        <dbReference type="EMBL" id="MBC8529100.1"/>
    </source>
</evidence>
<keyword evidence="2" id="KW-1185">Reference proteome</keyword>
<protein>
    <submittedName>
        <fullName evidence="1">Uncharacterized protein</fullName>
    </submittedName>
</protein>
<gene>
    <name evidence="1" type="ORF">H8699_06635</name>
</gene>
<evidence type="ECO:0000313" key="2">
    <source>
        <dbReference type="Proteomes" id="UP000654279"/>
    </source>
</evidence>
<name>A0A926HMZ0_9FIRM</name>
<organism evidence="1 2">
    <name type="scientific">Luoshenia tenuis</name>
    <dbReference type="NCBI Taxonomy" id="2763654"/>
    <lineage>
        <taxon>Bacteria</taxon>
        <taxon>Bacillati</taxon>
        <taxon>Bacillota</taxon>
        <taxon>Clostridia</taxon>
        <taxon>Christensenellales</taxon>
        <taxon>Christensenellaceae</taxon>
        <taxon>Luoshenia</taxon>
    </lineage>
</organism>
<dbReference type="EMBL" id="JACRSO010000002">
    <property type="protein sequence ID" value="MBC8529100.1"/>
    <property type="molecule type" value="Genomic_DNA"/>
</dbReference>
<proteinExistence type="predicted"/>
<sequence>MSEMFPRTKIGNLSVSRMIMGTNNIVGGSHRTKARDTHIQEINNNKEAVAEIVQTYLSYGVDTIIGGISGKDYMLDGVRLAEERTGQKVHIVQLTNIDVTDSDEARKEVRNTFKQFKEDGVEIVLPLHVAVEKLVNKGQEKIERIEDYLYMIRELDMIPGLSAHMPEIITYADQNGYDVETYIQIYNPIGFMMQVEIETVNTVIWNAKKPVLTIKPMAAGHLNPFVGLNFVWNTIREKDMVAVGCMTPEEVHETVEFSRAALERRHPEVEGRLHQKL</sequence>
<reference evidence="1" key="1">
    <citation type="submission" date="2020-08" db="EMBL/GenBank/DDBJ databases">
        <title>Genome public.</title>
        <authorList>
            <person name="Liu C."/>
            <person name="Sun Q."/>
        </authorList>
    </citation>
    <scope>NUCLEOTIDE SEQUENCE</scope>
    <source>
        <strain evidence="1">NSJ-44</strain>
    </source>
</reference>
<dbReference type="Proteomes" id="UP000654279">
    <property type="component" value="Unassembled WGS sequence"/>
</dbReference>